<gene>
    <name evidence="1" type="ORF">E2C01_081082</name>
</gene>
<evidence type="ECO:0000313" key="2">
    <source>
        <dbReference type="Proteomes" id="UP000324222"/>
    </source>
</evidence>
<comment type="caution">
    <text evidence="1">The sequence shown here is derived from an EMBL/GenBank/DDBJ whole genome shotgun (WGS) entry which is preliminary data.</text>
</comment>
<dbReference type="EMBL" id="VSRR010070935">
    <property type="protein sequence ID" value="MPC86259.1"/>
    <property type="molecule type" value="Genomic_DNA"/>
</dbReference>
<dbReference type="AlphaFoldDB" id="A0A5B7IVN7"/>
<organism evidence="1 2">
    <name type="scientific">Portunus trituberculatus</name>
    <name type="common">Swimming crab</name>
    <name type="synonym">Neptunus trituberculatus</name>
    <dbReference type="NCBI Taxonomy" id="210409"/>
    <lineage>
        <taxon>Eukaryota</taxon>
        <taxon>Metazoa</taxon>
        <taxon>Ecdysozoa</taxon>
        <taxon>Arthropoda</taxon>
        <taxon>Crustacea</taxon>
        <taxon>Multicrustacea</taxon>
        <taxon>Malacostraca</taxon>
        <taxon>Eumalacostraca</taxon>
        <taxon>Eucarida</taxon>
        <taxon>Decapoda</taxon>
        <taxon>Pleocyemata</taxon>
        <taxon>Brachyura</taxon>
        <taxon>Eubrachyura</taxon>
        <taxon>Portunoidea</taxon>
        <taxon>Portunidae</taxon>
        <taxon>Portuninae</taxon>
        <taxon>Portunus</taxon>
    </lineage>
</organism>
<proteinExistence type="predicted"/>
<accession>A0A5B7IVN7</accession>
<protein>
    <submittedName>
        <fullName evidence="1">Uncharacterized protein</fullName>
    </submittedName>
</protein>
<keyword evidence="2" id="KW-1185">Reference proteome</keyword>
<reference evidence="1 2" key="1">
    <citation type="submission" date="2019-05" db="EMBL/GenBank/DDBJ databases">
        <title>Another draft genome of Portunus trituberculatus and its Hox gene families provides insights of decapod evolution.</title>
        <authorList>
            <person name="Jeong J.-H."/>
            <person name="Song I."/>
            <person name="Kim S."/>
            <person name="Choi T."/>
            <person name="Kim D."/>
            <person name="Ryu S."/>
            <person name="Kim W."/>
        </authorList>
    </citation>
    <scope>NUCLEOTIDE SEQUENCE [LARGE SCALE GENOMIC DNA]</scope>
    <source>
        <tissue evidence="1">Muscle</tissue>
    </source>
</reference>
<sequence length="74" mass="8062">MSLYHWLPFVWPSIGDLKVREAVSCPSPSASSFSGWLSSSRTCSPHTLPEEHACHVPQSPKSLVCAVRGVGRLN</sequence>
<evidence type="ECO:0000313" key="1">
    <source>
        <dbReference type="EMBL" id="MPC86259.1"/>
    </source>
</evidence>
<name>A0A5B7IVN7_PORTR</name>
<dbReference type="Proteomes" id="UP000324222">
    <property type="component" value="Unassembled WGS sequence"/>
</dbReference>